<protein>
    <submittedName>
        <fullName evidence="1 2">Uncharacterized protein</fullName>
    </submittedName>
</protein>
<evidence type="ECO:0000313" key="1">
    <source>
        <dbReference type="EMBL" id="OAV97994.1"/>
    </source>
</evidence>
<reference evidence="1" key="1">
    <citation type="submission" date="2009-11" db="EMBL/GenBank/DDBJ databases">
        <authorList>
            <consortium name="The Broad Institute Genome Sequencing Platform"/>
            <person name="Ward D."/>
            <person name="Feldgarden M."/>
            <person name="Earl A."/>
            <person name="Young S.K."/>
            <person name="Zeng Q."/>
            <person name="Koehrsen M."/>
            <person name="Alvarado L."/>
            <person name="Berlin A."/>
            <person name="Bochicchio J."/>
            <person name="Borenstein D."/>
            <person name="Chapman S.B."/>
            <person name="Chen Z."/>
            <person name="Engels R."/>
            <person name="Freedman E."/>
            <person name="Gellesch M."/>
            <person name="Goldberg J."/>
            <person name="Griggs A."/>
            <person name="Gujja S."/>
            <person name="Heilman E."/>
            <person name="Heiman D."/>
            <person name="Hepburn T."/>
            <person name="Howarth C."/>
            <person name="Jen D."/>
            <person name="Larson L."/>
            <person name="Lewis B."/>
            <person name="Mehta T."/>
            <person name="Park D."/>
            <person name="Pearson M."/>
            <person name="Roberts A."/>
            <person name="Saif S."/>
            <person name="Shea T."/>
            <person name="Shenoy N."/>
            <person name="Sisk P."/>
            <person name="Stolte C."/>
            <person name="Sykes S."/>
            <person name="Thomson T."/>
            <person name="Walk T."/>
            <person name="White J."/>
            <person name="Yandava C."/>
            <person name="Izard J."/>
            <person name="Baranova O.V."/>
            <person name="Blanton J.M."/>
            <person name="Tanner A.C."/>
            <person name="Dewhirst F.E."/>
            <person name="Haas B."/>
            <person name="Nusbaum C."/>
            <person name="Birren B."/>
        </authorList>
    </citation>
    <scope>NUCLEOTIDE SEQUENCE [LARGE SCALE GENOMIC DNA]</scope>
    <source>
        <strain evidence="1">1-1 BBBD Race 1</strain>
    </source>
</reference>
<dbReference type="InterPro" id="IPR052055">
    <property type="entry name" value="Hepadnavirus_pol/RT"/>
</dbReference>
<dbReference type="PANTHER" id="PTHR33050:SF7">
    <property type="entry name" value="RIBONUCLEASE H"/>
    <property type="match status" value="1"/>
</dbReference>
<dbReference type="VEuPathDB" id="FungiDB:PTTG_25758"/>
<gene>
    <name evidence="1" type="ORF">PTTG_25758</name>
</gene>
<dbReference type="PANTHER" id="PTHR33050">
    <property type="entry name" value="REVERSE TRANSCRIPTASE DOMAIN-CONTAINING PROTEIN"/>
    <property type="match status" value="1"/>
</dbReference>
<reference evidence="2 3" key="3">
    <citation type="journal article" date="2017" name="G3 (Bethesda)">
        <title>Comparative analysis highlights variable genome content of wheat rusts and divergence of the mating loci.</title>
        <authorList>
            <person name="Cuomo C.A."/>
            <person name="Bakkeren G."/>
            <person name="Khalil H.B."/>
            <person name="Panwar V."/>
            <person name="Joly D."/>
            <person name="Linning R."/>
            <person name="Sakthikumar S."/>
            <person name="Song X."/>
            <person name="Adiconis X."/>
            <person name="Fan L."/>
            <person name="Goldberg J.M."/>
            <person name="Levin J.Z."/>
            <person name="Young S."/>
            <person name="Zeng Q."/>
            <person name="Anikster Y."/>
            <person name="Bruce M."/>
            <person name="Wang M."/>
            <person name="Yin C."/>
            <person name="McCallum B."/>
            <person name="Szabo L.J."/>
            <person name="Hulbert S."/>
            <person name="Chen X."/>
            <person name="Fellers J.P."/>
        </authorList>
    </citation>
    <scope>NUCLEOTIDE SEQUENCE</scope>
    <source>
        <strain evidence="3">Isolate 1-1 / race 1 (BBBD)</strain>
        <strain evidence="2">isolate 1-1 / race 1 (BBBD)</strain>
    </source>
</reference>
<proteinExistence type="predicted"/>
<keyword evidence="3" id="KW-1185">Reference proteome</keyword>
<name>A0A180GZP6_PUCT1</name>
<accession>A0A180GZP6</accession>
<reference evidence="2" key="4">
    <citation type="submission" date="2025-05" db="UniProtKB">
        <authorList>
            <consortium name="EnsemblFungi"/>
        </authorList>
    </citation>
    <scope>IDENTIFICATION</scope>
    <source>
        <strain evidence="2">isolate 1-1 / race 1 (BBBD)</strain>
    </source>
</reference>
<organism evidence="1">
    <name type="scientific">Puccinia triticina (isolate 1-1 / race 1 (BBBD))</name>
    <name type="common">Brown leaf rust fungus</name>
    <dbReference type="NCBI Taxonomy" id="630390"/>
    <lineage>
        <taxon>Eukaryota</taxon>
        <taxon>Fungi</taxon>
        <taxon>Dikarya</taxon>
        <taxon>Basidiomycota</taxon>
        <taxon>Pucciniomycotina</taxon>
        <taxon>Pucciniomycetes</taxon>
        <taxon>Pucciniales</taxon>
        <taxon>Pucciniaceae</taxon>
        <taxon>Puccinia</taxon>
    </lineage>
</organism>
<evidence type="ECO:0000313" key="2">
    <source>
        <dbReference type="EnsemblFungi" id="PTTG_25758-t43_1-p1"/>
    </source>
</evidence>
<dbReference type="Proteomes" id="UP000005240">
    <property type="component" value="Unassembled WGS sequence"/>
</dbReference>
<dbReference type="AlphaFoldDB" id="A0A180GZP6"/>
<evidence type="ECO:0000313" key="3">
    <source>
        <dbReference type="Proteomes" id="UP000005240"/>
    </source>
</evidence>
<dbReference type="OrthoDB" id="2506773at2759"/>
<dbReference type="EnsemblFungi" id="PTTG_25758-t43_1">
    <property type="protein sequence ID" value="PTTG_25758-t43_1-p1"/>
    <property type="gene ID" value="PTTG_25758"/>
</dbReference>
<sequence length="144" mass="16440">MTDPDRSSRGDQTTPLNEHFIPAILVRSSMTNTRAGDWYWSYWMRSARGWVGGWAPEMARFISPNTTTGSVLVARKSRDVHVNDEWKHIQRLLIAAQLDVTPKRVISKENVADNLSRGIRGPHLPANRVWFCIPDDLSPFLFHA</sequence>
<dbReference type="EMBL" id="ADAS02000009">
    <property type="protein sequence ID" value="OAV97994.1"/>
    <property type="molecule type" value="Genomic_DNA"/>
</dbReference>
<reference evidence="1" key="2">
    <citation type="submission" date="2016-05" db="EMBL/GenBank/DDBJ databases">
        <title>Comparative analysis highlights variable genome content of wheat rusts and divergence of the mating loci.</title>
        <authorList>
            <person name="Cuomo C.A."/>
            <person name="Bakkeren G."/>
            <person name="Szabo L."/>
            <person name="Khalil H."/>
            <person name="Joly D."/>
            <person name="Goldberg J."/>
            <person name="Young S."/>
            <person name="Zeng Q."/>
            <person name="Fellers J."/>
        </authorList>
    </citation>
    <scope>NUCLEOTIDE SEQUENCE [LARGE SCALE GENOMIC DNA]</scope>
    <source>
        <strain evidence="1">1-1 BBBD Race 1</strain>
    </source>
</reference>